<gene>
    <name evidence="12" type="ORF">AVW13_13960</name>
    <name evidence="13" type="ORF">B8X04_00665</name>
    <name evidence="14" type="ORF">NCTC12391_02921</name>
</gene>
<dbReference type="InterPro" id="IPR050482">
    <property type="entry name" value="Sensor_HK_TwoCompSys"/>
</dbReference>
<dbReference type="Gene3D" id="3.30.565.10">
    <property type="entry name" value="Histidine kinase-like ATPase, C-terminal domain"/>
    <property type="match status" value="1"/>
</dbReference>
<evidence type="ECO:0000256" key="2">
    <source>
        <dbReference type="ARBA" id="ARBA00012438"/>
    </source>
</evidence>
<evidence type="ECO:0000256" key="5">
    <source>
        <dbReference type="ARBA" id="ARBA00022741"/>
    </source>
</evidence>
<evidence type="ECO:0000256" key="1">
    <source>
        <dbReference type="ARBA" id="ARBA00000085"/>
    </source>
</evidence>
<dbReference type="InterPro" id="IPR036890">
    <property type="entry name" value="HATPase_C_sf"/>
</dbReference>
<accession>A0A161RW05</accession>
<feature type="transmembrane region" description="Helical" evidence="10">
    <location>
        <begin position="61"/>
        <end position="79"/>
    </location>
</feature>
<dbReference type="EC" id="2.7.13.3" evidence="2"/>
<reference evidence="15" key="1">
    <citation type="submission" date="2016-01" db="EMBL/GenBank/DDBJ databases">
        <title>Draft genome of Chromobacterium sp. F49.</title>
        <authorList>
            <person name="Hong K.W."/>
        </authorList>
    </citation>
    <scope>NUCLEOTIDE SEQUENCE [LARGE SCALE GENOMIC DNA]</scope>
    <source>
        <strain evidence="15">M40</strain>
    </source>
</reference>
<evidence type="ECO:0000313" key="14">
    <source>
        <dbReference type="EMBL" id="VEW14772.1"/>
    </source>
</evidence>
<evidence type="ECO:0000256" key="8">
    <source>
        <dbReference type="ARBA" id="ARBA00023012"/>
    </source>
</evidence>
<reference evidence="14 17" key="4">
    <citation type="submission" date="2019-02" db="EMBL/GenBank/DDBJ databases">
        <authorList>
            <consortium name="Pathogen Informatics"/>
        </authorList>
    </citation>
    <scope>NUCLEOTIDE SEQUENCE [LARGE SCALE GENOMIC DNA]</scope>
    <source>
        <strain evidence="14 17">3012STDY7078520</strain>
    </source>
</reference>
<evidence type="ECO:0000313" key="12">
    <source>
        <dbReference type="EMBL" id="KZE17192.1"/>
    </source>
</evidence>
<feature type="domain" description="Signal transduction histidine kinase subgroup 3 dimerisation and phosphoacceptor" evidence="11">
    <location>
        <begin position="239"/>
        <end position="305"/>
    </location>
</feature>
<keyword evidence="10" id="KW-0812">Transmembrane</keyword>
<feature type="transmembrane region" description="Helical" evidence="10">
    <location>
        <begin position="86"/>
        <end position="106"/>
    </location>
</feature>
<dbReference type="Proteomes" id="UP000386281">
    <property type="component" value="Unassembled WGS sequence"/>
</dbReference>
<dbReference type="GO" id="GO:0000155">
    <property type="term" value="F:phosphorelay sensor kinase activity"/>
    <property type="evidence" value="ECO:0007669"/>
    <property type="project" value="InterPro"/>
</dbReference>
<keyword evidence="10" id="KW-0472">Membrane</keyword>
<dbReference type="Gene3D" id="1.20.5.1930">
    <property type="match status" value="1"/>
</dbReference>
<feature type="region of interest" description="Disordered" evidence="9">
    <location>
        <begin position="472"/>
        <end position="491"/>
    </location>
</feature>
<keyword evidence="7" id="KW-0067">ATP-binding</keyword>
<protein>
    <recommendedName>
        <fullName evidence="2">histidine kinase</fullName>
        <ecNumber evidence="2">2.7.13.3</ecNumber>
    </recommendedName>
</protein>
<evidence type="ECO:0000259" key="11">
    <source>
        <dbReference type="Pfam" id="PF07730"/>
    </source>
</evidence>
<dbReference type="GO" id="GO:0005524">
    <property type="term" value="F:ATP binding"/>
    <property type="evidence" value="ECO:0007669"/>
    <property type="project" value="UniProtKB-KW"/>
</dbReference>
<keyword evidence="8" id="KW-0902">Two-component regulatory system</keyword>
<organism evidence="13 16">
    <name type="scientific">Brevibacterium casei</name>
    <dbReference type="NCBI Taxonomy" id="33889"/>
    <lineage>
        <taxon>Bacteria</taxon>
        <taxon>Bacillati</taxon>
        <taxon>Actinomycetota</taxon>
        <taxon>Actinomycetes</taxon>
        <taxon>Micrococcales</taxon>
        <taxon>Brevibacteriaceae</taxon>
        <taxon>Brevibacterium</taxon>
    </lineage>
</organism>
<reference evidence="12" key="2">
    <citation type="submission" date="2016-01" db="EMBL/GenBank/DDBJ databases">
        <authorList>
            <person name="Hong K.W."/>
        </authorList>
    </citation>
    <scope>NUCLEOTIDE SEQUENCE</scope>
    <source>
        <strain evidence="12">M40</strain>
    </source>
</reference>
<dbReference type="EMBL" id="CAACXN010000015">
    <property type="protein sequence ID" value="VEW14772.1"/>
    <property type="molecule type" value="Genomic_DNA"/>
</dbReference>
<feature type="transmembrane region" description="Helical" evidence="10">
    <location>
        <begin position="189"/>
        <end position="208"/>
    </location>
</feature>
<dbReference type="Proteomes" id="UP000216867">
    <property type="component" value="Unassembled WGS sequence"/>
</dbReference>
<evidence type="ECO:0000313" key="16">
    <source>
        <dbReference type="Proteomes" id="UP000216867"/>
    </source>
</evidence>
<dbReference type="GO" id="GO:0016020">
    <property type="term" value="C:membrane"/>
    <property type="evidence" value="ECO:0007669"/>
    <property type="project" value="InterPro"/>
</dbReference>
<name>A0A161RW05_9MICO</name>
<evidence type="ECO:0000313" key="13">
    <source>
        <dbReference type="EMBL" id="PAK97124.1"/>
    </source>
</evidence>
<proteinExistence type="predicted"/>
<comment type="catalytic activity">
    <reaction evidence="1">
        <text>ATP + protein L-histidine = ADP + protein N-phospho-L-histidine.</text>
        <dbReference type="EC" id="2.7.13.3"/>
    </reaction>
</comment>
<feature type="transmembrane region" description="Helical" evidence="10">
    <location>
        <begin position="161"/>
        <end position="183"/>
    </location>
</feature>
<evidence type="ECO:0000313" key="17">
    <source>
        <dbReference type="Proteomes" id="UP000386281"/>
    </source>
</evidence>
<evidence type="ECO:0000256" key="7">
    <source>
        <dbReference type="ARBA" id="ARBA00022840"/>
    </source>
</evidence>
<keyword evidence="4" id="KW-0808">Transferase</keyword>
<dbReference type="EMBL" id="NCWY01000001">
    <property type="protein sequence ID" value="PAK97124.1"/>
    <property type="molecule type" value="Genomic_DNA"/>
</dbReference>
<dbReference type="PANTHER" id="PTHR24421">
    <property type="entry name" value="NITRATE/NITRITE SENSOR PROTEIN NARX-RELATED"/>
    <property type="match status" value="1"/>
</dbReference>
<dbReference type="STRING" id="33889.AVW13_13960"/>
<dbReference type="EMBL" id="LQQR01000027">
    <property type="protein sequence ID" value="KZE17192.1"/>
    <property type="molecule type" value="Genomic_DNA"/>
</dbReference>
<keyword evidence="10" id="KW-1133">Transmembrane helix</keyword>
<dbReference type="AlphaFoldDB" id="A0A161RW05"/>
<evidence type="ECO:0000256" key="10">
    <source>
        <dbReference type="SAM" id="Phobius"/>
    </source>
</evidence>
<sequence length="491" mass="51895">MPGRRSAATLLAREPTKVRTAFAYAVSPVRWWGRIAAMRPDPSRRTDERGNLSSRWRPADVLTLILGVVFGGFFTLFAWEVSVPELRAVALAAVALWVAEMMLGATTNDYRRASPGQHAVGTGLLVVSQIIACALAFAPGSTMIPLAVAGLARLVRRSDRSVLVVTLTIVADACALLAAAIAVGAPTELLIIYLLVGAGVGLLTRLRAGRLLAETQERALLEEQLISQRERATTAALAERARIARDLHDVLAHSLGALTLQLDAAAALAQARRWEGLDARIDRARGLAADGLAESRRAVAALREQPRQDLLDGVAELLRAHRDSGADVLTILPNRPQAVLARLSPEGVEALLRAVQEMLTNVRRHAPGQAVTLEMRFADASLDSGAGHGPGPAGAEVPPVPIVRISARNLVGDTSEMREAMSRSSTPAAGTGTGGFGLLGMRERCEALGGGAEGRLVGGRTFVAEAWVPVVPPTDADHSTTSPVTPSRADR</sequence>
<evidence type="ECO:0000256" key="6">
    <source>
        <dbReference type="ARBA" id="ARBA00022777"/>
    </source>
</evidence>
<evidence type="ECO:0000256" key="3">
    <source>
        <dbReference type="ARBA" id="ARBA00022553"/>
    </source>
</evidence>
<reference evidence="13 16" key="3">
    <citation type="submission" date="2017-04" db="EMBL/GenBank/DDBJ databases">
        <title>Kefir bacterial isolates.</title>
        <authorList>
            <person name="Kim Y."/>
            <person name="Blasche S."/>
            <person name="Patil K.R."/>
        </authorList>
    </citation>
    <scope>NUCLEOTIDE SEQUENCE [LARGE SCALE GENOMIC DNA]</scope>
    <source>
        <strain evidence="13 16">OG2</strain>
    </source>
</reference>
<keyword evidence="3" id="KW-0597">Phosphoprotein</keyword>
<dbReference type="PANTHER" id="PTHR24421:SF10">
    <property type="entry name" value="NITRATE_NITRITE SENSOR PROTEIN NARQ"/>
    <property type="match status" value="1"/>
</dbReference>
<feature type="transmembrane region" description="Helical" evidence="10">
    <location>
        <begin position="126"/>
        <end position="149"/>
    </location>
</feature>
<evidence type="ECO:0000256" key="9">
    <source>
        <dbReference type="SAM" id="MobiDB-lite"/>
    </source>
</evidence>
<dbReference type="Pfam" id="PF07730">
    <property type="entry name" value="HisKA_3"/>
    <property type="match status" value="1"/>
</dbReference>
<keyword evidence="6 13" id="KW-0418">Kinase</keyword>
<evidence type="ECO:0000313" key="15">
    <source>
        <dbReference type="Proteomes" id="UP000076612"/>
    </source>
</evidence>
<evidence type="ECO:0000256" key="4">
    <source>
        <dbReference type="ARBA" id="ARBA00022679"/>
    </source>
</evidence>
<dbReference type="Proteomes" id="UP000076612">
    <property type="component" value="Unassembled WGS sequence"/>
</dbReference>
<dbReference type="GO" id="GO:0046983">
    <property type="term" value="F:protein dimerization activity"/>
    <property type="evidence" value="ECO:0007669"/>
    <property type="project" value="InterPro"/>
</dbReference>
<keyword evidence="5" id="KW-0547">Nucleotide-binding</keyword>
<dbReference type="InterPro" id="IPR011712">
    <property type="entry name" value="Sig_transdc_His_kin_sub3_dim/P"/>
</dbReference>